<name>A0ABS4TKA3_9PSEU</name>
<gene>
    <name evidence="7" type="ORF">JOF56_005235</name>
</gene>
<dbReference type="EMBL" id="JAGINW010000001">
    <property type="protein sequence ID" value="MBP2324850.1"/>
    <property type="molecule type" value="Genomic_DNA"/>
</dbReference>
<dbReference type="InterPro" id="IPR011701">
    <property type="entry name" value="MFS"/>
</dbReference>
<feature type="transmembrane region" description="Helical" evidence="6">
    <location>
        <begin position="377"/>
        <end position="399"/>
    </location>
</feature>
<evidence type="ECO:0000256" key="4">
    <source>
        <dbReference type="ARBA" id="ARBA00022989"/>
    </source>
</evidence>
<keyword evidence="4 6" id="KW-1133">Transmembrane helix</keyword>
<feature type="transmembrane region" description="Helical" evidence="6">
    <location>
        <begin position="259"/>
        <end position="280"/>
    </location>
</feature>
<dbReference type="Proteomes" id="UP001519332">
    <property type="component" value="Unassembled WGS sequence"/>
</dbReference>
<protein>
    <submittedName>
        <fullName evidence="7">MFS family permease</fullName>
    </submittedName>
</protein>
<dbReference type="PRINTS" id="PR01988">
    <property type="entry name" value="EXPORTERBACE"/>
</dbReference>
<feature type="transmembrane region" description="Helical" evidence="6">
    <location>
        <begin position="230"/>
        <end position="253"/>
    </location>
</feature>
<feature type="transmembrane region" description="Helical" evidence="6">
    <location>
        <begin position="97"/>
        <end position="119"/>
    </location>
</feature>
<keyword evidence="2" id="KW-1003">Cell membrane</keyword>
<dbReference type="SUPFAM" id="SSF103473">
    <property type="entry name" value="MFS general substrate transporter"/>
    <property type="match status" value="1"/>
</dbReference>
<dbReference type="InterPro" id="IPR022324">
    <property type="entry name" value="Bacilysin_exporter_BacE_put"/>
</dbReference>
<accession>A0ABS4TKA3</accession>
<dbReference type="Pfam" id="PF07690">
    <property type="entry name" value="MFS_1"/>
    <property type="match status" value="1"/>
</dbReference>
<dbReference type="InterPro" id="IPR036259">
    <property type="entry name" value="MFS_trans_sf"/>
</dbReference>
<dbReference type="PANTHER" id="PTHR23513:SF11">
    <property type="entry name" value="STAPHYLOFERRIN A TRANSPORTER"/>
    <property type="match status" value="1"/>
</dbReference>
<feature type="transmembrane region" description="Helical" evidence="6">
    <location>
        <begin position="317"/>
        <end position="336"/>
    </location>
</feature>
<proteinExistence type="predicted"/>
<organism evidence="7 8">
    <name type="scientific">Kibdelosporangium banguiense</name>
    <dbReference type="NCBI Taxonomy" id="1365924"/>
    <lineage>
        <taxon>Bacteria</taxon>
        <taxon>Bacillati</taxon>
        <taxon>Actinomycetota</taxon>
        <taxon>Actinomycetes</taxon>
        <taxon>Pseudonocardiales</taxon>
        <taxon>Pseudonocardiaceae</taxon>
        <taxon>Kibdelosporangium</taxon>
    </lineage>
</organism>
<evidence type="ECO:0000256" key="1">
    <source>
        <dbReference type="ARBA" id="ARBA00004651"/>
    </source>
</evidence>
<feature type="transmembrane region" description="Helical" evidence="6">
    <location>
        <begin position="174"/>
        <end position="197"/>
    </location>
</feature>
<feature type="transmembrane region" description="Helical" evidence="6">
    <location>
        <begin position="292"/>
        <end position="311"/>
    </location>
</feature>
<sequence length="422" mass="43667">MSGERQTGERVTYAEIFAEREFRALFISRALSTVGDYLARAALTIAVFVDTGSAALMGITFALSTLPDLIGGPVLAGLADRFPRRAVMVTADLGRALLLLVMAIPGMPLGGLWALLFAIRLLDSPFNSAYISTMSVVLPGKKLVRGSAVTQLVNHIAYTIGYGLGGVVVGVTGLSLVLVFNSATFVLSGLVILLGVLARPATASTDSPPTLLGSARTATRYIVGHPRLRLIMLFPFAIATTLACETLAAPYAAQISHGPAVAGLLMGAGPAGIVIGLWLLPMLISDQRARHLVVLSVVSCAPLALFLAVPGVAMACVLIVVSGIALYYWIPLAAEFTQTVPDSMRGQAVGLLTTTMRVTQGIAILVFGLAAQNSPSSAVIGVSGVTGTVLVIGLAVAWLSVSRSVQVRAVPGGARKPGEAVQ</sequence>
<evidence type="ECO:0000256" key="3">
    <source>
        <dbReference type="ARBA" id="ARBA00022692"/>
    </source>
</evidence>
<keyword evidence="3 6" id="KW-0812">Transmembrane</keyword>
<dbReference type="PANTHER" id="PTHR23513">
    <property type="entry name" value="INTEGRAL MEMBRANE EFFLUX PROTEIN-RELATED"/>
    <property type="match status" value="1"/>
</dbReference>
<evidence type="ECO:0000313" key="8">
    <source>
        <dbReference type="Proteomes" id="UP001519332"/>
    </source>
</evidence>
<reference evidence="7 8" key="1">
    <citation type="submission" date="2021-03" db="EMBL/GenBank/DDBJ databases">
        <title>Sequencing the genomes of 1000 actinobacteria strains.</title>
        <authorList>
            <person name="Klenk H.-P."/>
        </authorList>
    </citation>
    <scope>NUCLEOTIDE SEQUENCE [LARGE SCALE GENOMIC DNA]</scope>
    <source>
        <strain evidence="7 8">DSM 46670</strain>
    </source>
</reference>
<comment type="caution">
    <text evidence="7">The sequence shown here is derived from an EMBL/GenBank/DDBJ whole genome shotgun (WGS) entry which is preliminary data.</text>
</comment>
<evidence type="ECO:0000313" key="7">
    <source>
        <dbReference type="EMBL" id="MBP2324850.1"/>
    </source>
</evidence>
<dbReference type="CDD" id="cd06173">
    <property type="entry name" value="MFS_MefA_like"/>
    <property type="match status" value="1"/>
</dbReference>
<comment type="subcellular location">
    <subcellularLocation>
        <location evidence="1">Cell membrane</location>
        <topology evidence="1">Multi-pass membrane protein</topology>
    </subcellularLocation>
</comment>
<evidence type="ECO:0000256" key="2">
    <source>
        <dbReference type="ARBA" id="ARBA00022475"/>
    </source>
</evidence>
<evidence type="ECO:0000256" key="6">
    <source>
        <dbReference type="SAM" id="Phobius"/>
    </source>
</evidence>
<keyword evidence="5 6" id="KW-0472">Membrane</keyword>
<evidence type="ECO:0000256" key="5">
    <source>
        <dbReference type="ARBA" id="ARBA00023136"/>
    </source>
</evidence>
<keyword evidence="8" id="KW-1185">Reference proteome</keyword>
<feature type="transmembrane region" description="Helical" evidence="6">
    <location>
        <begin position="348"/>
        <end position="371"/>
    </location>
</feature>
<dbReference type="Gene3D" id="1.20.1250.20">
    <property type="entry name" value="MFS general substrate transporter like domains"/>
    <property type="match status" value="1"/>
</dbReference>
<dbReference type="RefSeq" id="WP_209642122.1">
    <property type="nucleotide sequence ID" value="NZ_JAGINW010000001.1"/>
</dbReference>